<dbReference type="InterPro" id="IPR051809">
    <property type="entry name" value="Plant_receptor-like_S/T_kinase"/>
</dbReference>
<gene>
    <name evidence="15" type="ORF">KC19_2G170100</name>
</gene>
<feature type="signal peptide" evidence="13">
    <location>
        <begin position="1"/>
        <end position="30"/>
    </location>
</feature>
<dbReference type="Gene3D" id="3.80.10.10">
    <property type="entry name" value="Ribonuclease Inhibitor"/>
    <property type="match status" value="4"/>
</dbReference>
<dbReference type="AlphaFoldDB" id="A0A8T0IUU2"/>
<dbReference type="Pfam" id="PF08263">
    <property type="entry name" value="LRRNT_2"/>
    <property type="match status" value="1"/>
</dbReference>
<dbReference type="GO" id="GO:0005886">
    <property type="term" value="C:plasma membrane"/>
    <property type="evidence" value="ECO:0007669"/>
    <property type="project" value="UniProtKB-SubCell"/>
</dbReference>
<keyword evidence="16" id="KW-1185">Reference proteome</keyword>
<comment type="caution">
    <text evidence="15">The sequence shown here is derived from an EMBL/GenBank/DDBJ whole genome shotgun (WGS) entry which is preliminary data.</text>
</comment>
<organism evidence="15 16">
    <name type="scientific">Ceratodon purpureus</name>
    <name type="common">Fire moss</name>
    <name type="synonym">Dicranum purpureum</name>
    <dbReference type="NCBI Taxonomy" id="3225"/>
    <lineage>
        <taxon>Eukaryota</taxon>
        <taxon>Viridiplantae</taxon>
        <taxon>Streptophyta</taxon>
        <taxon>Embryophyta</taxon>
        <taxon>Bryophyta</taxon>
        <taxon>Bryophytina</taxon>
        <taxon>Bryopsida</taxon>
        <taxon>Dicranidae</taxon>
        <taxon>Pseudoditrichales</taxon>
        <taxon>Ditrichaceae</taxon>
        <taxon>Ceratodon</taxon>
    </lineage>
</organism>
<dbReference type="InterPro" id="IPR001611">
    <property type="entry name" value="Leu-rich_rpt"/>
</dbReference>
<dbReference type="SUPFAM" id="SSF52075">
    <property type="entry name" value="Outer arm dynein light chain 1"/>
    <property type="match status" value="1"/>
</dbReference>
<evidence type="ECO:0000256" key="11">
    <source>
        <dbReference type="ARBA" id="ARBA00023170"/>
    </source>
</evidence>
<evidence type="ECO:0000313" key="15">
    <source>
        <dbReference type="EMBL" id="KAG0587514.1"/>
    </source>
</evidence>
<dbReference type="FunFam" id="3.80.10.10:FF:000213">
    <property type="entry name" value="Tyrosine-sulfated glycopeptide receptor 1"/>
    <property type="match status" value="1"/>
</dbReference>
<sequence>MTTSNVPLITPLSALFLLLLLLPFFSKVLALSAPRTFLVRHSDNHFESNGIWTSTGNRETSSKRSTTDHSYQLWTETYHTIANPLGTNLVAINTTTTTIQVNALLAIKKSIQIDPFGALANWTNEENSTYCSAWKGVDCDEMGNVISIKLTDLRLNGIINSKIGNLMHLSYLNLSGNSLSGNIPSELMKCRNLVAVDLSFNYLDGELSAGYIYTLPKLEFMRLSYNSFSGLLPEVPENSCYSLTNLRITYSNLIGAIPSSLNRCKNLTALLLDFNQLNGSIPTSFGDLHQLVVLALQGNQLTGNIPNELASLKNLQILALDYNNLEGPIPTWLGGITSLVQLYLQSNQFTGNIPSQLAFLKNLQILVLENNYLQDSIPTSLGGITSLVQLWLANNRLAGEIPIELGSLKKLEVLDLQTNYLSGQIPPSLENCSSLEYLLLNNNSLTGTLPFGFEDFTTLWPNLYALSISNNKLEGKLPLSSTSLNSSVVFMDFSKNNFTGGLSIQVSGSHLSSLRVLSISYNQLEGPIPSWLGDLKSLQVLDLSHNQLTGPIPQNFGNLDGFKVQSKNVSDPLGGTLNNSYAPLFITPRGEDMGEEYSYILLETTYMDLSSNVLEGEIPIGITDLIGMKYLILSDNKLEGGISPSFQFMEELEALDLSQNNLTGVLPTKLPFTLGTFNVSYNNLNGAIPTGNQFNTFDSSSYLPGNPGLCGDVINKPCVADNMQPTTNTTNNAFQIFDYGALWFPLIFYSSIWFSTVFY</sequence>
<dbReference type="InterPro" id="IPR013210">
    <property type="entry name" value="LRR_N_plant-typ"/>
</dbReference>
<keyword evidence="5" id="KW-0433">Leucine-rich repeat</keyword>
<keyword evidence="7 13" id="KW-0732">Signal</keyword>
<evidence type="ECO:0000256" key="2">
    <source>
        <dbReference type="ARBA" id="ARBA00004236"/>
    </source>
</evidence>
<dbReference type="Pfam" id="PF13855">
    <property type="entry name" value="LRR_8"/>
    <property type="match status" value="1"/>
</dbReference>
<dbReference type="Pfam" id="PF00560">
    <property type="entry name" value="LRR_1"/>
    <property type="match status" value="11"/>
</dbReference>
<keyword evidence="9" id="KW-1133">Transmembrane helix</keyword>
<name>A0A8T0IUU2_CERPU</name>
<proteinExistence type="inferred from homology"/>
<feature type="domain" description="Leucine-rich repeat-containing N-terminal plant-type" evidence="14">
    <location>
        <begin position="100"/>
        <end position="140"/>
    </location>
</feature>
<evidence type="ECO:0000313" key="16">
    <source>
        <dbReference type="Proteomes" id="UP000822688"/>
    </source>
</evidence>
<keyword evidence="11" id="KW-0675">Receptor</keyword>
<evidence type="ECO:0000256" key="9">
    <source>
        <dbReference type="ARBA" id="ARBA00022989"/>
    </source>
</evidence>
<evidence type="ECO:0000256" key="6">
    <source>
        <dbReference type="ARBA" id="ARBA00022692"/>
    </source>
</evidence>
<dbReference type="PANTHER" id="PTHR27008:SF593">
    <property type="entry name" value="OS02G0615800 PROTEIN"/>
    <property type="match status" value="1"/>
</dbReference>
<evidence type="ECO:0000256" key="5">
    <source>
        <dbReference type="ARBA" id="ARBA00022614"/>
    </source>
</evidence>
<evidence type="ECO:0000256" key="4">
    <source>
        <dbReference type="ARBA" id="ARBA00022475"/>
    </source>
</evidence>
<comment type="subcellular location">
    <subcellularLocation>
        <location evidence="2">Cell membrane</location>
    </subcellularLocation>
    <subcellularLocation>
        <location evidence="1">Membrane</location>
        <topology evidence="1">Single-pass membrane protein</topology>
    </subcellularLocation>
</comment>
<dbReference type="EMBL" id="CM026422">
    <property type="protein sequence ID" value="KAG0587514.1"/>
    <property type="molecule type" value="Genomic_DNA"/>
</dbReference>
<keyword evidence="6" id="KW-0812">Transmembrane</keyword>
<keyword evidence="12" id="KW-0325">Glycoprotein</keyword>
<dbReference type="Proteomes" id="UP000822688">
    <property type="component" value="Chromosome 2"/>
</dbReference>
<dbReference type="InterPro" id="IPR003591">
    <property type="entry name" value="Leu-rich_rpt_typical-subtyp"/>
</dbReference>
<evidence type="ECO:0000256" key="12">
    <source>
        <dbReference type="ARBA" id="ARBA00023180"/>
    </source>
</evidence>
<dbReference type="FunFam" id="3.80.10.10:FF:000383">
    <property type="entry name" value="Leucine-rich repeat receptor protein kinase EMS1"/>
    <property type="match status" value="1"/>
</dbReference>
<dbReference type="SUPFAM" id="SSF52058">
    <property type="entry name" value="L domain-like"/>
    <property type="match status" value="2"/>
</dbReference>
<protein>
    <recommendedName>
        <fullName evidence="14">Leucine-rich repeat-containing N-terminal plant-type domain-containing protein</fullName>
    </recommendedName>
</protein>
<reference evidence="15" key="1">
    <citation type="submission" date="2020-06" db="EMBL/GenBank/DDBJ databases">
        <title>WGS assembly of Ceratodon purpureus strain R40.</title>
        <authorList>
            <person name="Carey S.B."/>
            <person name="Jenkins J."/>
            <person name="Shu S."/>
            <person name="Lovell J.T."/>
            <person name="Sreedasyam A."/>
            <person name="Maumus F."/>
            <person name="Tiley G.P."/>
            <person name="Fernandez-Pozo N."/>
            <person name="Barry K."/>
            <person name="Chen C."/>
            <person name="Wang M."/>
            <person name="Lipzen A."/>
            <person name="Daum C."/>
            <person name="Saski C.A."/>
            <person name="Payton A.C."/>
            <person name="Mcbreen J.C."/>
            <person name="Conrad R.E."/>
            <person name="Kollar L.M."/>
            <person name="Olsson S."/>
            <person name="Huttunen S."/>
            <person name="Landis J.B."/>
            <person name="Wickett N.J."/>
            <person name="Johnson M.G."/>
            <person name="Rensing S.A."/>
            <person name="Grimwood J."/>
            <person name="Schmutz J."/>
            <person name="Mcdaniel S.F."/>
        </authorList>
    </citation>
    <scope>NUCLEOTIDE SEQUENCE</scope>
    <source>
        <strain evidence="15">R40</strain>
    </source>
</reference>
<evidence type="ECO:0000259" key="14">
    <source>
        <dbReference type="Pfam" id="PF08263"/>
    </source>
</evidence>
<feature type="chain" id="PRO_5035726837" description="Leucine-rich repeat-containing N-terminal plant-type domain-containing protein" evidence="13">
    <location>
        <begin position="31"/>
        <end position="759"/>
    </location>
</feature>
<keyword evidence="4" id="KW-1003">Cell membrane</keyword>
<accession>A0A8T0IUU2</accession>
<dbReference type="FunFam" id="3.80.10.10:FF:000041">
    <property type="entry name" value="LRR receptor-like serine/threonine-protein kinase ERECTA"/>
    <property type="match status" value="1"/>
</dbReference>
<dbReference type="PRINTS" id="PR00019">
    <property type="entry name" value="LEURICHRPT"/>
</dbReference>
<evidence type="ECO:0000256" key="8">
    <source>
        <dbReference type="ARBA" id="ARBA00022737"/>
    </source>
</evidence>
<evidence type="ECO:0000256" key="13">
    <source>
        <dbReference type="SAM" id="SignalP"/>
    </source>
</evidence>
<dbReference type="FunFam" id="3.80.10.10:FF:000129">
    <property type="entry name" value="Leucine-rich repeat receptor-like kinase"/>
    <property type="match status" value="1"/>
</dbReference>
<evidence type="ECO:0000256" key="10">
    <source>
        <dbReference type="ARBA" id="ARBA00023136"/>
    </source>
</evidence>
<evidence type="ECO:0000256" key="3">
    <source>
        <dbReference type="ARBA" id="ARBA00009592"/>
    </source>
</evidence>
<comment type="similarity">
    <text evidence="3">Belongs to the RLP family.</text>
</comment>
<evidence type="ECO:0000256" key="1">
    <source>
        <dbReference type="ARBA" id="ARBA00004167"/>
    </source>
</evidence>
<dbReference type="InterPro" id="IPR032675">
    <property type="entry name" value="LRR_dom_sf"/>
</dbReference>
<dbReference type="SMART" id="SM00369">
    <property type="entry name" value="LRR_TYP"/>
    <property type="match status" value="8"/>
</dbReference>
<keyword evidence="8" id="KW-0677">Repeat</keyword>
<keyword evidence="10" id="KW-0472">Membrane</keyword>
<evidence type="ECO:0000256" key="7">
    <source>
        <dbReference type="ARBA" id="ARBA00022729"/>
    </source>
</evidence>
<dbReference type="PANTHER" id="PTHR27008">
    <property type="entry name" value="OS04G0122200 PROTEIN"/>
    <property type="match status" value="1"/>
</dbReference>